<sequence length="272" mass="30295">MVIGNHDASSDSELNANTLQTRSLVLTPRQESQDDAPELEHVPIHDHIEERIVLSGDEDDLVVIDTQTVDAVVEFAAVSQTAQLNKRSWRKTKAPKDSQPLTFDNTGMVEVAEDHDPEEDYFEHRAKQERPNLLGYDAPIGPFNSEEYEKNPSVDNEVSLFHKIPGVQTAQRALSTSTHLAQSSISNVTESVVYTSQQTRQARQYFADSVLNAGQGVMIRVQESWAIWPRGINGGIQTISQFVMEGVQSLPPLDIIIRPQGRQMHGQEATRG</sequence>
<evidence type="ECO:0000313" key="2">
    <source>
        <dbReference type="Proteomes" id="UP000245910"/>
    </source>
</evidence>
<dbReference type="KEGG" id="fvn:FVRRES_07112"/>
<accession>A0A2L2TI16</accession>
<dbReference type="GeneID" id="37258751"/>
<dbReference type="RefSeq" id="XP_025586396.1">
    <property type="nucleotide sequence ID" value="XM_025735718.1"/>
</dbReference>
<dbReference type="EMBL" id="LN649230">
    <property type="protein sequence ID" value="CEI62676.1"/>
    <property type="molecule type" value="Genomic_DNA"/>
</dbReference>
<protein>
    <submittedName>
        <fullName evidence="1">Uncharacterized protein</fullName>
    </submittedName>
</protein>
<dbReference type="Proteomes" id="UP000245910">
    <property type="component" value="Chromosome II"/>
</dbReference>
<name>A0A2L2TI16_9HYPO</name>
<reference evidence="2" key="1">
    <citation type="submission" date="2014-10" db="EMBL/GenBank/DDBJ databases">
        <authorList>
            <person name="King R."/>
        </authorList>
    </citation>
    <scope>NUCLEOTIDE SEQUENCE [LARGE SCALE GENOMIC DNA]</scope>
    <source>
        <strain evidence="2">A3/5</strain>
    </source>
</reference>
<dbReference type="AlphaFoldDB" id="A0A2L2TI16"/>
<keyword evidence="2" id="KW-1185">Reference proteome</keyword>
<proteinExistence type="predicted"/>
<evidence type="ECO:0000313" key="1">
    <source>
        <dbReference type="EMBL" id="CEI62676.1"/>
    </source>
</evidence>
<dbReference type="OrthoDB" id="5064335at2759"/>
<organism evidence="1 2">
    <name type="scientific">Fusarium venenatum</name>
    <dbReference type="NCBI Taxonomy" id="56646"/>
    <lineage>
        <taxon>Eukaryota</taxon>
        <taxon>Fungi</taxon>
        <taxon>Dikarya</taxon>
        <taxon>Ascomycota</taxon>
        <taxon>Pezizomycotina</taxon>
        <taxon>Sordariomycetes</taxon>
        <taxon>Hypocreomycetidae</taxon>
        <taxon>Hypocreales</taxon>
        <taxon>Nectriaceae</taxon>
        <taxon>Fusarium</taxon>
    </lineage>
</organism>